<dbReference type="EMBL" id="BPQV01000016">
    <property type="protein sequence ID" value="GJE29556.1"/>
    <property type="molecule type" value="Genomic_DNA"/>
</dbReference>
<name>A0ABQ4TGH2_METOR</name>
<protein>
    <submittedName>
        <fullName evidence="2">Uncharacterized protein</fullName>
    </submittedName>
</protein>
<accession>A0ABQ4TGH2</accession>
<feature type="region of interest" description="Disordered" evidence="1">
    <location>
        <begin position="512"/>
        <end position="543"/>
    </location>
</feature>
<reference evidence="2" key="1">
    <citation type="journal article" date="2021" name="Front. Microbiol.">
        <title>Comprehensive Comparative Genomics and Phenotyping of Methylobacterium Species.</title>
        <authorList>
            <person name="Alessa O."/>
            <person name="Ogura Y."/>
            <person name="Fujitani Y."/>
            <person name="Takami H."/>
            <person name="Hayashi T."/>
            <person name="Sahin N."/>
            <person name="Tani A."/>
        </authorList>
    </citation>
    <scope>NUCLEOTIDE SEQUENCE</scope>
    <source>
        <strain evidence="2">NBRC 15689</strain>
    </source>
</reference>
<keyword evidence="3" id="KW-1185">Reference proteome</keyword>
<evidence type="ECO:0000256" key="1">
    <source>
        <dbReference type="SAM" id="MobiDB-lite"/>
    </source>
</evidence>
<reference evidence="2" key="2">
    <citation type="submission" date="2021-08" db="EMBL/GenBank/DDBJ databases">
        <authorList>
            <person name="Tani A."/>
            <person name="Ola A."/>
            <person name="Ogura Y."/>
            <person name="Katsura K."/>
            <person name="Hayashi T."/>
        </authorList>
    </citation>
    <scope>NUCLEOTIDE SEQUENCE</scope>
    <source>
        <strain evidence="2">NBRC 15689</strain>
    </source>
</reference>
<feature type="compositionally biased region" description="Basic and acidic residues" evidence="1">
    <location>
        <begin position="534"/>
        <end position="543"/>
    </location>
</feature>
<sequence length="543" mass="56284">MSLGRLRFDEIMSDADIARALTQALHGMPRGFAGAPGTGLPEQPQQPLSVQPVKPDSSPGIPVAGSPAATAFPQGLPIEGAGDPAQVGGPAFTFGARPMPQVPGAAMPAPQPPARPSAADLVAAAPRPLSFGPSPIAPRPASDGAMTVPLPPQRPGDLASRADLPAEGARPIMAQGGVPGAEEPSLFDRFMTGLKNDDGLLLNLGIGLMTQKGFGNGLAAGLSSYQAGEGRRAASKLAQAEFALKTRKLAQEQGATNATRSWLLGKGYDAVDVDGAIAASLAGRSEALTNLLQRAAPKPADAPSGYTIDPRTGRASFIPGGPQDPATISAQSAAKGDDSFTLSPGQTRYSGDTGQAIASAPDKKPENFDVESKLRGEFSKQLGTFQDVHDGYGRVIAATEQRASNPKGVSPASDIGLIFGYMKMLDPGSVVREGEYATAQNAAGLPERVRNAYNKALNGEFLTPEQRQDFVEQADRLYGKARSGAEGVAERYRGLAGAYGVNPERSAFLPPAFKPPVVGPSRTAPAPTLGDIETEMKRRGLNR</sequence>
<comment type="caution">
    <text evidence="2">The sequence shown here is derived from an EMBL/GenBank/DDBJ whole genome shotgun (WGS) entry which is preliminary data.</text>
</comment>
<evidence type="ECO:0000313" key="3">
    <source>
        <dbReference type="Proteomes" id="UP001055156"/>
    </source>
</evidence>
<gene>
    <name evidence="2" type="ORF">LKMONMHP_4438</name>
</gene>
<organism evidence="2 3">
    <name type="scientific">Methylobacterium organophilum</name>
    <dbReference type="NCBI Taxonomy" id="410"/>
    <lineage>
        <taxon>Bacteria</taxon>
        <taxon>Pseudomonadati</taxon>
        <taxon>Pseudomonadota</taxon>
        <taxon>Alphaproteobacteria</taxon>
        <taxon>Hyphomicrobiales</taxon>
        <taxon>Methylobacteriaceae</taxon>
        <taxon>Methylobacterium</taxon>
    </lineage>
</organism>
<dbReference type="Proteomes" id="UP001055156">
    <property type="component" value="Unassembled WGS sequence"/>
</dbReference>
<feature type="region of interest" description="Disordered" evidence="1">
    <location>
        <begin position="29"/>
        <end position="59"/>
    </location>
</feature>
<proteinExistence type="predicted"/>
<evidence type="ECO:0000313" key="2">
    <source>
        <dbReference type="EMBL" id="GJE29556.1"/>
    </source>
</evidence>